<protein>
    <recommendedName>
        <fullName evidence="1">DUF6594 domain-containing protein</fullName>
    </recommendedName>
</protein>
<dbReference type="Pfam" id="PF20237">
    <property type="entry name" value="DUF6594"/>
    <property type="match status" value="1"/>
</dbReference>
<dbReference type="InterPro" id="IPR046529">
    <property type="entry name" value="DUF6594"/>
</dbReference>
<name>A0A2L2TPJ3_9HYPO</name>
<proteinExistence type="predicted"/>
<evidence type="ECO:0000313" key="3">
    <source>
        <dbReference type="Proteomes" id="UP000245910"/>
    </source>
</evidence>
<reference evidence="3" key="1">
    <citation type="submission" date="2014-10" db="EMBL/GenBank/DDBJ databases">
        <authorList>
            <person name="King R."/>
        </authorList>
    </citation>
    <scope>NUCLEOTIDE SEQUENCE [LARGE SCALE GENOMIC DNA]</scope>
    <source>
        <strain evidence="3">A3/5</strain>
    </source>
</reference>
<dbReference type="AlphaFoldDB" id="A0A2L2TPJ3"/>
<evidence type="ECO:0000259" key="1">
    <source>
        <dbReference type="Pfam" id="PF20237"/>
    </source>
</evidence>
<accession>A0A2L2TPJ3</accession>
<evidence type="ECO:0000313" key="2">
    <source>
        <dbReference type="EMBL" id="CEI70443.1"/>
    </source>
</evidence>
<feature type="domain" description="DUF6594" evidence="1">
    <location>
        <begin position="1"/>
        <end position="74"/>
    </location>
</feature>
<organism evidence="2 3">
    <name type="scientific">Fusarium venenatum</name>
    <dbReference type="NCBI Taxonomy" id="56646"/>
    <lineage>
        <taxon>Eukaryota</taxon>
        <taxon>Fungi</taxon>
        <taxon>Dikarya</taxon>
        <taxon>Ascomycota</taxon>
        <taxon>Pezizomycotina</taxon>
        <taxon>Sordariomycetes</taxon>
        <taxon>Hypocreomycetidae</taxon>
        <taxon>Hypocreales</taxon>
        <taxon>Nectriaceae</taxon>
        <taxon>Fusarium</taxon>
    </lineage>
</organism>
<sequence>MATHETFHILRRFSNVRRHLLLLGQDRVTQLEEKLDDIDKNEESPLVLASVRRDKNEERRKLLLELQEALESYGMCESRLLGPDYMLT</sequence>
<dbReference type="Proteomes" id="UP000245910">
    <property type="component" value="Chromosome III"/>
</dbReference>
<dbReference type="EMBL" id="LN649231">
    <property type="protein sequence ID" value="CEI70443.1"/>
    <property type="molecule type" value="Genomic_DNA"/>
</dbReference>
<keyword evidence="3" id="KW-1185">Reference proteome</keyword>